<accession>A0A842FWP0</accession>
<sequence length="141" mass="16353">MIRTEKNWKLLGLIGFLVFLFYMYIAYRTPLTHDDWNWGMNVGMERFHNGFKDYNGRYFGNYTELLITRIGWLRILLMGLFGSLMVVLPALISKTTSIGVYLLSFLLFLTVPANMFAQTYGWAAGFSNYNTAAVFILIYLL</sequence>
<organism evidence="2 3">
    <name type="scientific">Listeria booriae</name>
    <dbReference type="NCBI Taxonomy" id="1552123"/>
    <lineage>
        <taxon>Bacteria</taxon>
        <taxon>Bacillati</taxon>
        <taxon>Bacillota</taxon>
        <taxon>Bacilli</taxon>
        <taxon>Bacillales</taxon>
        <taxon>Listeriaceae</taxon>
        <taxon>Listeria</taxon>
    </lineage>
</organism>
<evidence type="ECO:0000256" key="1">
    <source>
        <dbReference type="SAM" id="Phobius"/>
    </source>
</evidence>
<reference evidence="2 3" key="1">
    <citation type="submission" date="2020-03" db="EMBL/GenBank/DDBJ databases">
        <title>Soil Listeria distribution.</title>
        <authorList>
            <person name="Liao J."/>
            <person name="Wiedmann M."/>
        </authorList>
    </citation>
    <scope>NUCLEOTIDE SEQUENCE [LARGE SCALE GENOMIC DNA]</scope>
    <source>
        <strain evidence="2 3">FSL L7-0051</strain>
    </source>
</reference>
<feature type="transmembrane region" description="Helical" evidence="1">
    <location>
        <begin position="98"/>
        <end position="116"/>
    </location>
</feature>
<keyword evidence="1" id="KW-1133">Transmembrane helix</keyword>
<gene>
    <name evidence="2" type="ORF">HCC36_03160</name>
</gene>
<evidence type="ECO:0000313" key="3">
    <source>
        <dbReference type="Proteomes" id="UP000543005"/>
    </source>
</evidence>
<evidence type="ECO:0000313" key="2">
    <source>
        <dbReference type="EMBL" id="MBC2292219.1"/>
    </source>
</evidence>
<feature type="transmembrane region" description="Helical" evidence="1">
    <location>
        <begin position="7"/>
        <end position="27"/>
    </location>
</feature>
<dbReference type="AlphaFoldDB" id="A0A842FWP0"/>
<dbReference type="Proteomes" id="UP000543005">
    <property type="component" value="Unassembled WGS sequence"/>
</dbReference>
<keyword evidence="1" id="KW-0812">Transmembrane</keyword>
<name>A0A842FWP0_9LIST</name>
<comment type="caution">
    <text evidence="2">The sequence shown here is derived from an EMBL/GenBank/DDBJ whole genome shotgun (WGS) entry which is preliminary data.</text>
</comment>
<feature type="non-terminal residue" evidence="2">
    <location>
        <position position="141"/>
    </location>
</feature>
<feature type="transmembrane region" description="Helical" evidence="1">
    <location>
        <begin position="71"/>
        <end position="91"/>
    </location>
</feature>
<proteinExistence type="predicted"/>
<keyword evidence="1" id="KW-0472">Membrane</keyword>
<protein>
    <submittedName>
        <fullName evidence="2">Uncharacterized protein</fullName>
    </submittedName>
</protein>
<dbReference type="EMBL" id="JAARZT010000005">
    <property type="protein sequence ID" value="MBC2292219.1"/>
    <property type="molecule type" value="Genomic_DNA"/>
</dbReference>